<accession>A0A8T8K5B4</accession>
<organism evidence="2 3">
    <name type="scientific">Methanobacterium alkalithermotolerans</name>
    <dbReference type="NCBI Taxonomy" id="2731220"/>
    <lineage>
        <taxon>Archaea</taxon>
        <taxon>Methanobacteriati</taxon>
        <taxon>Methanobacteriota</taxon>
        <taxon>Methanomada group</taxon>
        <taxon>Methanobacteria</taxon>
        <taxon>Methanobacteriales</taxon>
        <taxon>Methanobacteriaceae</taxon>
        <taxon>Methanobacterium</taxon>
    </lineage>
</organism>
<dbReference type="AlphaFoldDB" id="A0A8T8K5B4"/>
<dbReference type="GO" id="GO:0016787">
    <property type="term" value="F:hydrolase activity"/>
    <property type="evidence" value="ECO:0007669"/>
    <property type="project" value="UniProtKB-KW"/>
</dbReference>
<dbReference type="KEGG" id="meme:HYG87_04595"/>
<reference evidence="2" key="1">
    <citation type="submission" date="2020-07" db="EMBL/GenBank/DDBJ databases">
        <title>Methanobacterium. sp. MethCan genome.</title>
        <authorList>
            <person name="Postec A."/>
            <person name="Quemeneur M."/>
        </authorList>
    </citation>
    <scope>NUCLEOTIDE SEQUENCE</scope>
    <source>
        <strain evidence="2">MethCAN</strain>
    </source>
</reference>
<evidence type="ECO:0000313" key="2">
    <source>
        <dbReference type="EMBL" id="QUH23099.1"/>
    </source>
</evidence>
<evidence type="ECO:0000313" key="3">
    <source>
        <dbReference type="Proteomes" id="UP000681041"/>
    </source>
</evidence>
<dbReference type="Pfam" id="PF12695">
    <property type="entry name" value="Abhydrolase_5"/>
    <property type="match status" value="1"/>
</dbReference>
<dbReference type="InterPro" id="IPR029059">
    <property type="entry name" value="AB_hydrolase_5"/>
</dbReference>
<protein>
    <submittedName>
        <fullName evidence="2">Alpha/beta hydrolase</fullName>
    </submittedName>
</protein>
<evidence type="ECO:0000259" key="1">
    <source>
        <dbReference type="Pfam" id="PF12695"/>
    </source>
</evidence>
<dbReference type="EMBL" id="CP058560">
    <property type="protein sequence ID" value="QUH23099.1"/>
    <property type="molecule type" value="Genomic_DNA"/>
</dbReference>
<sequence length="247" mass="26820">MNKMASKKKLVLISILGLFLLAGAGFSIYVADYYPADNEAIAALNSNEKYEVINSDNSITFNPRASNSSRGVIFYPGGKVEAEAYSVMAAGLAENGHATIIAKMPFNLAFFGANRADDIIEDHPEISSWVMMGHSLGGVFASDYAVNNPDKIEGVIYLAAYPSLDAYPTSLKGLSLRGSEDGLTTAQDLEDNKSKFPANTSFMVIEGGNHYQFGNYGIQQGDNNATITREEQQKQALEFILEFLKSL</sequence>
<dbReference type="OrthoDB" id="265131at2157"/>
<feature type="domain" description="Alpha/beta hydrolase fold-5" evidence="1">
    <location>
        <begin position="71"/>
        <end position="233"/>
    </location>
</feature>
<dbReference type="InterPro" id="IPR029058">
    <property type="entry name" value="AB_hydrolase_fold"/>
</dbReference>
<dbReference type="Gene3D" id="3.40.50.1820">
    <property type="entry name" value="alpha/beta hydrolase"/>
    <property type="match status" value="1"/>
</dbReference>
<keyword evidence="3" id="KW-1185">Reference proteome</keyword>
<gene>
    <name evidence="2" type="ORF">HYG87_04595</name>
</gene>
<dbReference type="SUPFAM" id="SSF53474">
    <property type="entry name" value="alpha/beta-Hydrolases"/>
    <property type="match status" value="1"/>
</dbReference>
<dbReference type="Proteomes" id="UP000681041">
    <property type="component" value="Chromosome"/>
</dbReference>
<keyword evidence="2" id="KW-0378">Hydrolase</keyword>
<proteinExistence type="predicted"/>
<name>A0A8T8K5B4_9EURY</name>